<evidence type="ECO:0000256" key="8">
    <source>
        <dbReference type="ARBA" id="ARBA00022989"/>
    </source>
</evidence>
<dbReference type="Proteomes" id="UP000297245">
    <property type="component" value="Unassembled WGS sequence"/>
</dbReference>
<dbReference type="EMBL" id="ML179110">
    <property type="protein sequence ID" value="THV00031.1"/>
    <property type="molecule type" value="Genomic_DNA"/>
</dbReference>
<dbReference type="InterPro" id="IPR036400">
    <property type="entry name" value="Cyt_B5-like_heme/steroid_sf"/>
</dbReference>
<evidence type="ECO:0000256" key="6">
    <source>
        <dbReference type="ARBA" id="ARBA00022723"/>
    </source>
</evidence>
<keyword evidence="6 14" id="KW-0479">Metal-binding</keyword>
<name>A0A4S8MCH1_DENBC</name>
<gene>
    <name evidence="18" type="ORF">K435DRAFT_964222</name>
</gene>
<evidence type="ECO:0000256" key="14">
    <source>
        <dbReference type="PIRNR" id="PIRNR000345"/>
    </source>
</evidence>
<comment type="subcellular location">
    <subcellularLocation>
        <location evidence="1">Membrane</location>
        <topology evidence="1">Multi-pass membrane protein</topology>
    </subcellularLocation>
</comment>
<dbReference type="AlphaFoldDB" id="A0A4S8MCH1"/>
<evidence type="ECO:0000313" key="19">
    <source>
        <dbReference type="Proteomes" id="UP000297245"/>
    </source>
</evidence>
<evidence type="ECO:0000256" key="15">
    <source>
        <dbReference type="SAM" id="MobiDB-lite"/>
    </source>
</evidence>
<dbReference type="InterPro" id="IPR001199">
    <property type="entry name" value="Cyt_B5-like_heme/steroid-bd"/>
</dbReference>
<feature type="region of interest" description="Disordered" evidence="15">
    <location>
        <begin position="329"/>
        <end position="407"/>
    </location>
</feature>
<dbReference type="PROSITE" id="PS50255">
    <property type="entry name" value="CYTOCHROME_B5_2"/>
    <property type="match status" value="1"/>
</dbReference>
<evidence type="ECO:0000256" key="13">
    <source>
        <dbReference type="ARBA" id="ARBA00023160"/>
    </source>
</evidence>
<keyword evidence="11 14" id="KW-0443">Lipid metabolism</keyword>
<dbReference type="Pfam" id="PF00487">
    <property type="entry name" value="FA_desaturase"/>
    <property type="match status" value="1"/>
</dbReference>
<evidence type="ECO:0000256" key="7">
    <source>
        <dbReference type="ARBA" id="ARBA00022832"/>
    </source>
</evidence>
<keyword evidence="4 14" id="KW-0349">Heme</keyword>
<protein>
    <recommendedName>
        <fullName evidence="14">Acyl-CoA desaturase</fullName>
        <ecNumber evidence="14">1.14.19.1</ecNumber>
    </recommendedName>
</protein>
<dbReference type="Pfam" id="PF00173">
    <property type="entry name" value="Cyt-b5"/>
    <property type="match status" value="1"/>
</dbReference>
<dbReference type="GO" id="GO:0004768">
    <property type="term" value="F:stearoyl-CoA 9-desaturase activity"/>
    <property type="evidence" value="ECO:0007669"/>
    <property type="project" value="UniProtKB-UniRule"/>
</dbReference>
<keyword evidence="5 16" id="KW-0812">Transmembrane</keyword>
<dbReference type="GO" id="GO:0005789">
    <property type="term" value="C:endoplasmic reticulum membrane"/>
    <property type="evidence" value="ECO:0007669"/>
    <property type="project" value="TreeGrafter"/>
</dbReference>
<keyword evidence="12 16" id="KW-0472">Membrane</keyword>
<keyword evidence="8 16" id="KW-1133">Transmembrane helix</keyword>
<keyword evidence="19" id="KW-1185">Reference proteome</keyword>
<evidence type="ECO:0000259" key="17">
    <source>
        <dbReference type="PROSITE" id="PS50255"/>
    </source>
</evidence>
<keyword evidence="3 14" id="KW-0444">Lipid biosynthesis</keyword>
<dbReference type="InterPro" id="IPR009160">
    <property type="entry name" value="Acyl-CoA_deSatase_haem/ster-bd"/>
</dbReference>
<dbReference type="PIRSF" id="PIRSF000345">
    <property type="entry name" value="OLE1"/>
    <property type="match status" value="1"/>
</dbReference>
<feature type="transmembrane region" description="Helical" evidence="16">
    <location>
        <begin position="21"/>
        <end position="39"/>
    </location>
</feature>
<evidence type="ECO:0000256" key="11">
    <source>
        <dbReference type="ARBA" id="ARBA00023098"/>
    </source>
</evidence>
<evidence type="ECO:0000313" key="18">
    <source>
        <dbReference type="EMBL" id="THV00031.1"/>
    </source>
</evidence>
<feature type="transmembrane region" description="Helical" evidence="16">
    <location>
        <begin position="51"/>
        <end position="73"/>
    </location>
</feature>
<evidence type="ECO:0000256" key="5">
    <source>
        <dbReference type="ARBA" id="ARBA00022692"/>
    </source>
</evidence>
<dbReference type="CDD" id="cd03505">
    <property type="entry name" value="Delta9-FADS-like"/>
    <property type="match status" value="1"/>
</dbReference>
<feature type="compositionally biased region" description="Low complexity" evidence="15">
    <location>
        <begin position="354"/>
        <end position="365"/>
    </location>
</feature>
<proteinExistence type="inferred from homology"/>
<comment type="function">
    <text evidence="14">Stearoyl-CoA desaturase that utilizes O(2) and electrons from reduced cytochrome b5 to introduce the first double bond into saturated fatty acyl-CoA substrates.</text>
</comment>
<evidence type="ECO:0000256" key="2">
    <source>
        <dbReference type="ARBA" id="ARBA00009295"/>
    </source>
</evidence>
<organism evidence="18 19">
    <name type="scientific">Dendrothele bispora (strain CBS 962.96)</name>
    <dbReference type="NCBI Taxonomy" id="1314807"/>
    <lineage>
        <taxon>Eukaryota</taxon>
        <taxon>Fungi</taxon>
        <taxon>Dikarya</taxon>
        <taxon>Basidiomycota</taxon>
        <taxon>Agaricomycotina</taxon>
        <taxon>Agaricomycetes</taxon>
        <taxon>Agaricomycetidae</taxon>
        <taxon>Agaricales</taxon>
        <taxon>Agaricales incertae sedis</taxon>
        <taxon>Dendrothele</taxon>
    </lineage>
</organism>
<dbReference type="InterPro" id="IPR005804">
    <property type="entry name" value="FA_desaturase_dom"/>
</dbReference>
<keyword evidence="13 14" id="KW-0275">Fatty acid biosynthesis</keyword>
<evidence type="ECO:0000256" key="12">
    <source>
        <dbReference type="ARBA" id="ARBA00023136"/>
    </source>
</evidence>
<comment type="similarity">
    <text evidence="2 14">Belongs to the fatty acid desaturase type 1 family.</text>
</comment>
<feature type="domain" description="Cytochrome b5 heme-binding" evidence="17">
    <location>
        <begin position="408"/>
        <end position="500"/>
    </location>
</feature>
<dbReference type="GO" id="GO:0005506">
    <property type="term" value="F:iron ion binding"/>
    <property type="evidence" value="ECO:0007669"/>
    <property type="project" value="TreeGrafter"/>
</dbReference>
<dbReference type="PROSITE" id="PS00191">
    <property type="entry name" value="CYTOCHROME_B5_1"/>
    <property type="match status" value="1"/>
</dbReference>
<dbReference type="SUPFAM" id="SSF55856">
    <property type="entry name" value="Cytochrome b5-like heme/steroid binding domain"/>
    <property type="match status" value="1"/>
</dbReference>
<dbReference type="PANTHER" id="PTHR11351:SF31">
    <property type="entry name" value="DESATURASE 1, ISOFORM A-RELATED"/>
    <property type="match status" value="1"/>
</dbReference>
<keyword evidence="10 14" id="KW-0408">Iron</keyword>
<dbReference type="EC" id="1.14.19.1" evidence="14"/>
<sequence>MYRMIYGDLTFGSKQSGRPPSTNLSLLSTIAMGASSAAFPSNSTPKPAQIWWSNAFFFTYVHLAALVGVYFYPPAAISRANLVLAFISWQISVFGITIGYHRLYSHRAFRASVGVRVALAAMGSSGFQGSIKVRCLRHRLHHRFTDDPVHDPYAATRGLLFSHMGWIFFKPTYEKMELVDREDLDNDPVVRFQHKHYVPIALSTGFIIPSLFGCLWGEPLPAFVWGGLVARILIWHCTFLVNSLAHWDGLQPYSDEDTSRGTLILAILTGGEGSHNFQHTFPHDFRSGPSILSWDPSKWIIKLLHSFGLVSGLRRARERDMNEAKSYMAHKDKFGVPPPEYVNSELDDDDEDFSSGSGFSSVDDSGTQSEEGEGDSSGYRSAGSVTSTSSTLRTRSSSSKSSQSGGKWQVWTRKDVEEYVGKKPGRCVVLIGKWVVDVTSYLGEHPAGAAILRKYSYKSGSAISKEDQSPDATWAFEGGLNNHSRAAVKNMKELRVARYHRKEGNEE</sequence>
<dbReference type="SMART" id="SM01117">
    <property type="entry name" value="Cyt-b5"/>
    <property type="match status" value="1"/>
</dbReference>
<comment type="catalytic activity">
    <reaction evidence="14">
        <text>octadecanoyl-CoA + 2 Fe(II)-[cytochrome b5] + O2 + 2 H(+) = (9Z)-octadecenoyl-CoA + 2 Fe(III)-[cytochrome b5] + 2 H2O</text>
        <dbReference type="Rhea" id="RHEA:19721"/>
        <dbReference type="Rhea" id="RHEA-COMP:10438"/>
        <dbReference type="Rhea" id="RHEA-COMP:10439"/>
        <dbReference type="ChEBI" id="CHEBI:15377"/>
        <dbReference type="ChEBI" id="CHEBI:15378"/>
        <dbReference type="ChEBI" id="CHEBI:15379"/>
        <dbReference type="ChEBI" id="CHEBI:29033"/>
        <dbReference type="ChEBI" id="CHEBI:29034"/>
        <dbReference type="ChEBI" id="CHEBI:57387"/>
        <dbReference type="ChEBI" id="CHEBI:57394"/>
        <dbReference type="EC" id="1.14.19.1"/>
    </reaction>
</comment>
<comment type="cofactor">
    <cofactor evidence="14">
        <name>Fe(2+)</name>
        <dbReference type="ChEBI" id="CHEBI:29033"/>
    </cofactor>
    <text evidence="14">Expected to bind 2 Fe(2+) ions per subunit.</text>
</comment>
<keyword evidence="9 14" id="KW-0560">Oxidoreductase</keyword>
<evidence type="ECO:0000256" key="9">
    <source>
        <dbReference type="ARBA" id="ARBA00023002"/>
    </source>
</evidence>
<dbReference type="GO" id="GO:0006636">
    <property type="term" value="P:unsaturated fatty acid biosynthetic process"/>
    <property type="evidence" value="ECO:0007669"/>
    <property type="project" value="UniProtKB-UniRule"/>
</dbReference>
<evidence type="ECO:0000256" key="16">
    <source>
        <dbReference type="SAM" id="Phobius"/>
    </source>
</evidence>
<dbReference type="Gene3D" id="3.10.120.10">
    <property type="entry name" value="Cytochrome b5-like heme/steroid binding domain"/>
    <property type="match status" value="1"/>
</dbReference>
<evidence type="ECO:0000256" key="1">
    <source>
        <dbReference type="ARBA" id="ARBA00004141"/>
    </source>
</evidence>
<dbReference type="GO" id="GO:0020037">
    <property type="term" value="F:heme binding"/>
    <property type="evidence" value="ECO:0007669"/>
    <property type="project" value="InterPro"/>
</dbReference>
<evidence type="ECO:0000256" key="10">
    <source>
        <dbReference type="ARBA" id="ARBA00023004"/>
    </source>
</evidence>
<dbReference type="InterPro" id="IPR015876">
    <property type="entry name" value="Acyl-CoA_DS"/>
</dbReference>
<accession>A0A4S8MCH1</accession>
<dbReference type="OrthoDB" id="10260134at2759"/>
<keyword evidence="14" id="KW-0813">Transport</keyword>
<keyword evidence="7 14" id="KW-0276">Fatty acid metabolism</keyword>
<keyword evidence="14" id="KW-0249">Electron transport</keyword>
<evidence type="ECO:0000256" key="4">
    <source>
        <dbReference type="ARBA" id="ARBA00022617"/>
    </source>
</evidence>
<feature type="transmembrane region" description="Helical" evidence="16">
    <location>
        <begin position="80"/>
        <end position="101"/>
    </location>
</feature>
<feature type="compositionally biased region" description="Low complexity" evidence="15">
    <location>
        <begin position="384"/>
        <end position="404"/>
    </location>
</feature>
<dbReference type="PRINTS" id="PR00075">
    <property type="entry name" value="FACDDSATRASE"/>
</dbReference>
<evidence type="ECO:0000256" key="3">
    <source>
        <dbReference type="ARBA" id="ARBA00022516"/>
    </source>
</evidence>
<dbReference type="InterPro" id="IPR018506">
    <property type="entry name" value="Cyt_B5_heme-BS"/>
</dbReference>
<reference evidence="18 19" key="1">
    <citation type="journal article" date="2019" name="Nat. Ecol. Evol.">
        <title>Megaphylogeny resolves global patterns of mushroom evolution.</title>
        <authorList>
            <person name="Varga T."/>
            <person name="Krizsan K."/>
            <person name="Foldi C."/>
            <person name="Dima B."/>
            <person name="Sanchez-Garcia M."/>
            <person name="Sanchez-Ramirez S."/>
            <person name="Szollosi G.J."/>
            <person name="Szarkandi J.G."/>
            <person name="Papp V."/>
            <person name="Albert L."/>
            <person name="Andreopoulos W."/>
            <person name="Angelini C."/>
            <person name="Antonin V."/>
            <person name="Barry K.W."/>
            <person name="Bougher N.L."/>
            <person name="Buchanan P."/>
            <person name="Buyck B."/>
            <person name="Bense V."/>
            <person name="Catcheside P."/>
            <person name="Chovatia M."/>
            <person name="Cooper J."/>
            <person name="Damon W."/>
            <person name="Desjardin D."/>
            <person name="Finy P."/>
            <person name="Geml J."/>
            <person name="Haridas S."/>
            <person name="Hughes K."/>
            <person name="Justo A."/>
            <person name="Karasinski D."/>
            <person name="Kautmanova I."/>
            <person name="Kiss B."/>
            <person name="Kocsube S."/>
            <person name="Kotiranta H."/>
            <person name="LaButti K.M."/>
            <person name="Lechner B.E."/>
            <person name="Liimatainen K."/>
            <person name="Lipzen A."/>
            <person name="Lukacs Z."/>
            <person name="Mihaltcheva S."/>
            <person name="Morgado L.N."/>
            <person name="Niskanen T."/>
            <person name="Noordeloos M.E."/>
            <person name="Ohm R.A."/>
            <person name="Ortiz-Santana B."/>
            <person name="Ovrebo C."/>
            <person name="Racz N."/>
            <person name="Riley R."/>
            <person name="Savchenko A."/>
            <person name="Shiryaev A."/>
            <person name="Soop K."/>
            <person name="Spirin V."/>
            <person name="Szebenyi C."/>
            <person name="Tomsovsky M."/>
            <person name="Tulloss R.E."/>
            <person name="Uehling J."/>
            <person name="Grigoriev I.V."/>
            <person name="Vagvolgyi C."/>
            <person name="Papp T."/>
            <person name="Martin F.M."/>
            <person name="Miettinen O."/>
            <person name="Hibbett D.S."/>
            <person name="Nagy L.G."/>
        </authorList>
    </citation>
    <scope>NUCLEOTIDE SEQUENCE [LARGE SCALE GENOMIC DNA]</scope>
    <source>
        <strain evidence="18 19">CBS 962.96</strain>
    </source>
</reference>
<dbReference type="PANTHER" id="PTHR11351">
    <property type="entry name" value="ACYL-COA DESATURASE"/>
    <property type="match status" value="1"/>
</dbReference>